<organism evidence="3 4">
    <name type="scientific">Citrobacter arsenatis</name>
    <dbReference type="NCBI Taxonomy" id="2546350"/>
    <lineage>
        <taxon>Bacteria</taxon>
        <taxon>Pseudomonadati</taxon>
        <taxon>Pseudomonadota</taxon>
        <taxon>Gammaproteobacteria</taxon>
        <taxon>Enterobacterales</taxon>
        <taxon>Enterobacteriaceae</taxon>
        <taxon>Citrobacter</taxon>
    </lineage>
</organism>
<gene>
    <name evidence="3" type="ORF">E1B03_13805</name>
</gene>
<dbReference type="RefSeq" id="WP_133086411.1">
    <property type="nucleotide sequence ID" value="NZ_CP037864.1"/>
</dbReference>
<dbReference type="Proteomes" id="UP000293850">
    <property type="component" value="Chromosome"/>
</dbReference>
<dbReference type="SUPFAM" id="SSF46894">
    <property type="entry name" value="C-terminal effector domain of the bipartite response regulators"/>
    <property type="match status" value="1"/>
</dbReference>
<dbReference type="Pfam" id="PF00196">
    <property type="entry name" value="GerE"/>
    <property type="match status" value="1"/>
</dbReference>
<sequence length="190" mass="22106">MYLVITKDMILFDSISRIVGPDNTIHICHIEDICLQSHRQSYVIIDTLRNNVFYTEITNRLIEIEPESICIMSPFGIRKCMIGTPVTFVSRTISKEAFQNTVLYGYVNSWRPEIVFTQKQHQVISLVMQRKTDRYIAQEMSISLKTLSIHKYNIMLLLNIRKFSHLLTHRFAVYFCNETTGYLLASSGSK</sequence>
<dbReference type="GO" id="GO:0006355">
    <property type="term" value="P:regulation of DNA-templated transcription"/>
    <property type="evidence" value="ECO:0007669"/>
    <property type="project" value="InterPro"/>
</dbReference>
<accession>A0A4P6WNU5</accession>
<keyword evidence="1" id="KW-0238">DNA-binding</keyword>
<feature type="domain" description="HTH luxR-type" evidence="2">
    <location>
        <begin position="109"/>
        <end position="174"/>
    </location>
</feature>
<evidence type="ECO:0000256" key="1">
    <source>
        <dbReference type="ARBA" id="ARBA00023125"/>
    </source>
</evidence>
<dbReference type="InterPro" id="IPR016032">
    <property type="entry name" value="Sig_transdc_resp-reg_C-effctor"/>
</dbReference>
<dbReference type="Gene3D" id="1.10.10.10">
    <property type="entry name" value="Winged helix-like DNA-binding domain superfamily/Winged helix DNA-binding domain"/>
    <property type="match status" value="1"/>
</dbReference>
<evidence type="ECO:0000313" key="4">
    <source>
        <dbReference type="Proteomes" id="UP000293850"/>
    </source>
</evidence>
<dbReference type="EMBL" id="CP037864">
    <property type="protein sequence ID" value="QBM23445.1"/>
    <property type="molecule type" value="Genomic_DNA"/>
</dbReference>
<dbReference type="GO" id="GO:0003677">
    <property type="term" value="F:DNA binding"/>
    <property type="evidence" value="ECO:0007669"/>
    <property type="project" value="UniProtKB-KW"/>
</dbReference>
<dbReference type="KEGG" id="cars:E1B03_13805"/>
<reference evidence="3 4" key="1">
    <citation type="submission" date="2019-03" db="EMBL/GenBank/DDBJ databases">
        <title>Complete genome sequence of an arsenate-respiring bacteria, Citrobacter sp. LY-1.</title>
        <authorList>
            <person name="Wang H."/>
            <person name="Liu Y."/>
            <person name="Li Q."/>
            <person name="Huang J."/>
        </authorList>
    </citation>
    <scope>NUCLEOTIDE SEQUENCE [LARGE SCALE GENOMIC DNA]</scope>
    <source>
        <strain evidence="3 4">LY-1</strain>
    </source>
</reference>
<dbReference type="AlphaFoldDB" id="A0A4P6WNU5"/>
<dbReference type="InterPro" id="IPR036388">
    <property type="entry name" value="WH-like_DNA-bd_sf"/>
</dbReference>
<name>A0A4P6WNU5_9ENTR</name>
<evidence type="ECO:0000259" key="2">
    <source>
        <dbReference type="PROSITE" id="PS50043"/>
    </source>
</evidence>
<evidence type="ECO:0000313" key="3">
    <source>
        <dbReference type="EMBL" id="QBM23445.1"/>
    </source>
</evidence>
<proteinExistence type="predicted"/>
<dbReference type="SMART" id="SM00421">
    <property type="entry name" value="HTH_LUXR"/>
    <property type="match status" value="1"/>
</dbReference>
<dbReference type="PROSITE" id="PS50043">
    <property type="entry name" value="HTH_LUXR_2"/>
    <property type="match status" value="1"/>
</dbReference>
<dbReference type="InterPro" id="IPR000792">
    <property type="entry name" value="Tscrpt_reg_LuxR_C"/>
</dbReference>
<protein>
    <submittedName>
        <fullName evidence="3">LuxR family transcriptional regulator</fullName>
    </submittedName>
</protein>
<keyword evidence="4" id="KW-1185">Reference proteome</keyword>